<keyword evidence="2" id="KW-1185">Reference proteome</keyword>
<dbReference type="Proteomes" id="UP000536640">
    <property type="component" value="Unassembled WGS sequence"/>
</dbReference>
<protein>
    <submittedName>
        <fullName evidence="1">Uncharacterized protein</fullName>
    </submittedName>
</protein>
<evidence type="ECO:0000313" key="1">
    <source>
        <dbReference type="EMBL" id="MBB5185910.1"/>
    </source>
</evidence>
<dbReference type="EMBL" id="JACHHW010000001">
    <property type="protein sequence ID" value="MBB5185910.1"/>
    <property type="molecule type" value="Genomic_DNA"/>
</dbReference>
<name>A0A840R080_9GAMM</name>
<comment type="caution">
    <text evidence="1">The sequence shown here is derived from an EMBL/GenBank/DDBJ whole genome shotgun (WGS) entry which is preliminary data.</text>
</comment>
<organism evidence="1 2">
    <name type="scientific">Zhongshania antarctica</name>
    <dbReference type="NCBI Taxonomy" id="641702"/>
    <lineage>
        <taxon>Bacteria</taxon>
        <taxon>Pseudomonadati</taxon>
        <taxon>Pseudomonadota</taxon>
        <taxon>Gammaproteobacteria</taxon>
        <taxon>Cellvibrionales</taxon>
        <taxon>Spongiibacteraceae</taxon>
        <taxon>Zhongshania</taxon>
    </lineage>
</organism>
<dbReference type="AlphaFoldDB" id="A0A840R080"/>
<gene>
    <name evidence="1" type="ORF">HNQ57_000169</name>
</gene>
<accession>A0A840R080</accession>
<evidence type="ECO:0000313" key="2">
    <source>
        <dbReference type="Proteomes" id="UP000536640"/>
    </source>
</evidence>
<sequence>MSTQNPVDLDYKGLSNTGTWLIGRLQTDRDKQRVLEGLLGAATGAEAFEKGGLEKVLAGLGQRQLLVHYVHAHSHLEIFTTRCVMSYFAGPLTREKIKRLTEQKAREHSTAFVQSNSHLASVADKTFTAHR</sequence>
<reference evidence="1 2" key="1">
    <citation type="submission" date="2020-08" db="EMBL/GenBank/DDBJ databases">
        <title>Genomic Encyclopedia of Type Strains, Phase IV (KMG-IV): sequencing the most valuable type-strain genomes for metagenomic binning, comparative biology and taxonomic classification.</title>
        <authorList>
            <person name="Goeker M."/>
        </authorList>
    </citation>
    <scope>NUCLEOTIDE SEQUENCE [LARGE SCALE GENOMIC DNA]</scope>
    <source>
        <strain evidence="1 2">DSM 25701</strain>
    </source>
</reference>
<proteinExistence type="predicted"/>
<dbReference type="RefSeq" id="WP_184460746.1">
    <property type="nucleotide sequence ID" value="NZ_JACHHW010000001.1"/>
</dbReference>